<keyword evidence="6" id="KW-1185">Reference proteome</keyword>
<keyword evidence="2" id="KW-0328">Glycosyltransferase</keyword>
<keyword evidence="3" id="KW-0808">Transferase</keyword>
<dbReference type="InterPro" id="IPR029044">
    <property type="entry name" value="Nucleotide-diphossugar_trans"/>
</dbReference>
<name>A0A9Q0NCQ9_9DIPT</name>
<sequence>FRADHNEDNTVQIIESWLQRVQNLYHNINFRSEDQPKRRTSENTATHWPIKRHEDVIRLKEQGLNYARKVWADYVLFLDADVFLTENHTLKILIEKKLPVVAPMLLSDGLAGMSSEFYYHRTDEYKEIYHSEKKGDFPVPMIHSAVLIDLRYVSTDYLTFNRTILHEQMTLLNKSTTAEVPIDDIIIFSVAANNSNTQLYISNTHSFGYIMVPMEDTEDFRKDIEQLVNVKVAILNDVENGLDILPEMEKFVKLPPKDQLTLSKIFMINLERRPERRNQMVKSFDILGLEVEHFKAIDGRELNNETFREIGIEFLKDFADPYLNRPMTLGEIGCFLSHFFIWEKIVANKWKEVLILEDDIRFEPYFKERTVNVLNEARAIGGWDLIYLGRKRLEGQDEKWIQGSEILVKAGYSYWTLGYILTLEGAQKLLVSNKNDLATASTGGGCDVKLKKAEYDLLSDDLLSDESLLLIDEDVRKSLQSFNDSGVSVTGHLNSSVGMEDSVEDQLPPPDFMNVTSDEGVATADENLTAANLDVSLVETAMPKSGHKCGELSTNGGSHERILKRRDANQNLHHDLYNGRIDGGYLKLKILDKSCVHIQGEIKLGQSDFVNLDREFGGIRSIDIEIKGVEGE</sequence>
<dbReference type="InterPro" id="IPR050757">
    <property type="entry name" value="Collagen_mod_GT25"/>
</dbReference>
<dbReference type="Proteomes" id="UP001151699">
    <property type="component" value="Chromosome A"/>
</dbReference>
<dbReference type="InterPro" id="IPR002654">
    <property type="entry name" value="Glyco_trans_25"/>
</dbReference>
<accession>A0A9Q0NCQ9</accession>
<dbReference type="OrthoDB" id="47375at2759"/>
<dbReference type="PANTHER" id="PTHR10730:SF53">
    <property type="entry name" value="GLYCOSYLTRANSFERASE 25 FAMILY MEMBER"/>
    <property type="match status" value="1"/>
</dbReference>
<dbReference type="Pfam" id="PF01755">
    <property type="entry name" value="Glyco_transf_25"/>
    <property type="match status" value="1"/>
</dbReference>
<dbReference type="AlphaFoldDB" id="A0A9Q0NCQ9"/>
<evidence type="ECO:0000256" key="3">
    <source>
        <dbReference type="ARBA" id="ARBA00022679"/>
    </source>
</evidence>
<evidence type="ECO:0000313" key="5">
    <source>
        <dbReference type="EMBL" id="KAJ6647906.1"/>
    </source>
</evidence>
<feature type="non-terminal residue" evidence="5">
    <location>
        <position position="632"/>
    </location>
</feature>
<reference evidence="5" key="1">
    <citation type="submission" date="2022-07" db="EMBL/GenBank/DDBJ databases">
        <authorList>
            <person name="Trinca V."/>
            <person name="Uliana J.V.C."/>
            <person name="Torres T.T."/>
            <person name="Ward R.J."/>
            <person name="Monesi N."/>
        </authorList>
    </citation>
    <scope>NUCLEOTIDE SEQUENCE</scope>
    <source>
        <strain evidence="5">HSMRA1968</strain>
        <tissue evidence="5">Whole embryos</tissue>
    </source>
</reference>
<feature type="non-terminal residue" evidence="5">
    <location>
        <position position="1"/>
    </location>
</feature>
<dbReference type="CDD" id="cd06532">
    <property type="entry name" value="Glyco_transf_25"/>
    <property type="match status" value="1"/>
</dbReference>
<dbReference type="GO" id="GO:0050211">
    <property type="term" value="F:procollagen galactosyltransferase activity"/>
    <property type="evidence" value="ECO:0007669"/>
    <property type="project" value="TreeGrafter"/>
</dbReference>
<proteinExistence type="inferred from homology"/>
<evidence type="ECO:0000259" key="4">
    <source>
        <dbReference type="Pfam" id="PF01755"/>
    </source>
</evidence>
<comment type="similarity">
    <text evidence="1">Belongs to the glycosyltransferase 25 family.</text>
</comment>
<organism evidence="5 6">
    <name type="scientific">Pseudolycoriella hygida</name>
    <dbReference type="NCBI Taxonomy" id="35572"/>
    <lineage>
        <taxon>Eukaryota</taxon>
        <taxon>Metazoa</taxon>
        <taxon>Ecdysozoa</taxon>
        <taxon>Arthropoda</taxon>
        <taxon>Hexapoda</taxon>
        <taxon>Insecta</taxon>
        <taxon>Pterygota</taxon>
        <taxon>Neoptera</taxon>
        <taxon>Endopterygota</taxon>
        <taxon>Diptera</taxon>
        <taxon>Nematocera</taxon>
        <taxon>Sciaroidea</taxon>
        <taxon>Sciaridae</taxon>
        <taxon>Pseudolycoriella</taxon>
    </lineage>
</organism>
<evidence type="ECO:0000313" key="6">
    <source>
        <dbReference type="Proteomes" id="UP001151699"/>
    </source>
</evidence>
<dbReference type="Gene3D" id="3.90.550.10">
    <property type="entry name" value="Spore Coat Polysaccharide Biosynthesis Protein SpsA, Chain A"/>
    <property type="match status" value="1"/>
</dbReference>
<dbReference type="PANTHER" id="PTHR10730">
    <property type="entry name" value="PROCOLLAGEN-LYSINE,2-OXOGLUTARATE 5-DIOXYGENASE/GLYCOSYLTRANSFERASE 25 FAMILY MEMBER"/>
    <property type="match status" value="1"/>
</dbReference>
<comment type="caution">
    <text evidence="5">The sequence shown here is derived from an EMBL/GenBank/DDBJ whole genome shotgun (WGS) entry which is preliminary data.</text>
</comment>
<protein>
    <submittedName>
        <fullName evidence="5">Glycosyltransferase 25 family member</fullName>
    </submittedName>
</protein>
<gene>
    <name evidence="5" type="ORF">Bhyg_03130</name>
</gene>
<evidence type="ECO:0000256" key="1">
    <source>
        <dbReference type="ARBA" id="ARBA00006721"/>
    </source>
</evidence>
<evidence type="ECO:0000256" key="2">
    <source>
        <dbReference type="ARBA" id="ARBA00022676"/>
    </source>
</evidence>
<dbReference type="EMBL" id="WJQU01000001">
    <property type="protein sequence ID" value="KAJ6647906.1"/>
    <property type="molecule type" value="Genomic_DNA"/>
</dbReference>
<feature type="domain" description="Glycosyl transferase family 25" evidence="4">
    <location>
        <begin position="264"/>
        <end position="435"/>
    </location>
</feature>